<accession>A0A1C3XHY1</accession>
<evidence type="ECO:0000313" key="1">
    <source>
        <dbReference type="EMBL" id="SCB51891.1"/>
    </source>
</evidence>
<proteinExistence type="predicted"/>
<organism evidence="1 2">
    <name type="scientific">Bradyrhizobium yuanmingense</name>
    <dbReference type="NCBI Taxonomy" id="108015"/>
    <lineage>
        <taxon>Bacteria</taxon>
        <taxon>Pseudomonadati</taxon>
        <taxon>Pseudomonadota</taxon>
        <taxon>Alphaproteobacteria</taxon>
        <taxon>Hyphomicrobiales</taxon>
        <taxon>Nitrobacteraceae</taxon>
        <taxon>Bradyrhizobium</taxon>
    </lineage>
</organism>
<reference evidence="1 2" key="1">
    <citation type="submission" date="2016-08" db="EMBL/GenBank/DDBJ databases">
        <authorList>
            <person name="Seilhamer J.J."/>
        </authorList>
    </citation>
    <scope>NUCLEOTIDE SEQUENCE [LARGE SCALE GENOMIC DNA]</scope>
    <source>
        <strain evidence="1 2">CCBAU 10071</strain>
    </source>
</reference>
<sequence>MLDYVRFQLTARPMASLLNDKESPERERLIMSISDDAASRLDSGMLAGGRLTFPQQSFVAIASLH</sequence>
<name>A0A1C3XHY1_9BRAD</name>
<gene>
    <name evidence="1" type="ORF">GA0061099_102314</name>
</gene>
<protein>
    <submittedName>
        <fullName evidence="1">Uncharacterized protein</fullName>
    </submittedName>
</protein>
<dbReference type="EMBL" id="FMAE01000023">
    <property type="protein sequence ID" value="SCB51891.1"/>
    <property type="molecule type" value="Genomic_DNA"/>
</dbReference>
<dbReference type="RefSeq" id="WP_036027933.1">
    <property type="nucleotide sequence ID" value="NZ_FMAE01000023.1"/>
</dbReference>
<dbReference type="AlphaFoldDB" id="A0A1C3XHY1"/>
<evidence type="ECO:0000313" key="2">
    <source>
        <dbReference type="Proteomes" id="UP000183174"/>
    </source>
</evidence>
<dbReference type="Proteomes" id="UP000183174">
    <property type="component" value="Unassembled WGS sequence"/>
</dbReference>